<proteinExistence type="predicted"/>
<dbReference type="EMBL" id="CP021416">
    <property type="protein sequence ID" value="ARU48648.1"/>
    <property type="molecule type" value="Genomic_DNA"/>
</dbReference>
<dbReference type="Proteomes" id="UP000196005">
    <property type="component" value="Chromosome"/>
</dbReference>
<keyword evidence="3" id="KW-1185">Reference proteome</keyword>
<organism evidence="2 3">
    <name type="scientific">Sulfurospirillum diekertiae</name>
    <dbReference type="NCBI Taxonomy" id="1854492"/>
    <lineage>
        <taxon>Bacteria</taxon>
        <taxon>Pseudomonadati</taxon>
        <taxon>Campylobacterota</taxon>
        <taxon>Epsilonproteobacteria</taxon>
        <taxon>Campylobacterales</taxon>
        <taxon>Sulfurospirillaceae</taxon>
        <taxon>Sulfurospirillum</taxon>
    </lineage>
</organism>
<reference evidence="3" key="1">
    <citation type="submission" date="2017-05" db="EMBL/GenBank/DDBJ databases">
        <title>Dechlorination kinetics govern the competition between two new strains of the genus Sulfurospirillum.</title>
        <authorList>
            <person name="Buttet G.F."/>
            <person name="Murray A.M."/>
            <person name="Goris T."/>
            <person name="Burion M."/>
            <person name="Lin B."/>
            <person name="Rolle M."/>
            <person name="Maillard J."/>
        </authorList>
    </citation>
    <scope>NUCLEOTIDE SEQUENCE [LARGE SCALE GENOMIC DNA]</scope>
    <source>
        <strain evidence="3">SL2-1</strain>
    </source>
</reference>
<evidence type="ECO:0000313" key="2">
    <source>
        <dbReference type="EMBL" id="ARU48648.1"/>
    </source>
</evidence>
<feature type="transmembrane region" description="Helical" evidence="1">
    <location>
        <begin position="12"/>
        <end position="35"/>
    </location>
</feature>
<dbReference type="AlphaFoldDB" id="A0A1Y0HKN9"/>
<protein>
    <submittedName>
        <fullName evidence="2">Uncharacterized protein</fullName>
    </submittedName>
</protein>
<keyword evidence="1" id="KW-0812">Transmembrane</keyword>
<sequence>MIIKATSHTIRNIWILLLFIVLSVVALIGTLVNGISIDNLTLPTLKIDQLYIKLDKKIDCEYPNA</sequence>
<accession>A0A1Y0HKN9</accession>
<keyword evidence="1" id="KW-0472">Membrane</keyword>
<name>A0A1Y0HKN9_9BACT</name>
<dbReference type="KEGG" id="suls:Sdiek1_1484"/>
<evidence type="ECO:0000256" key="1">
    <source>
        <dbReference type="SAM" id="Phobius"/>
    </source>
</evidence>
<keyword evidence="1" id="KW-1133">Transmembrane helix</keyword>
<evidence type="ECO:0000313" key="3">
    <source>
        <dbReference type="Proteomes" id="UP000196005"/>
    </source>
</evidence>
<gene>
    <name evidence="2" type="ORF">Sdiek1_1484</name>
</gene>